<feature type="non-terminal residue" evidence="1">
    <location>
        <position position="1"/>
    </location>
</feature>
<proteinExistence type="predicted"/>
<accession>A0ABS8UYN9</accession>
<name>A0ABS8UYN9_DATST</name>
<comment type="caution">
    <text evidence="1">The sequence shown here is derived from an EMBL/GenBank/DDBJ whole genome shotgun (WGS) entry which is preliminary data.</text>
</comment>
<keyword evidence="2" id="KW-1185">Reference proteome</keyword>
<gene>
    <name evidence="1" type="ORF">HAX54_024410</name>
</gene>
<evidence type="ECO:0000313" key="2">
    <source>
        <dbReference type="Proteomes" id="UP000823775"/>
    </source>
</evidence>
<dbReference type="EMBL" id="JACEIK010002976">
    <property type="protein sequence ID" value="MCD9639704.1"/>
    <property type="molecule type" value="Genomic_DNA"/>
</dbReference>
<protein>
    <submittedName>
        <fullName evidence="1">Uncharacterized protein</fullName>
    </submittedName>
</protein>
<evidence type="ECO:0000313" key="1">
    <source>
        <dbReference type="EMBL" id="MCD9639704.1"/>
    </source>
</evidence>
<reference evidence="1 2" key="1">
    <citation type="journal article" date="2021" name="BMC Genomics">
        <title>Datura genome reveals duplications of psychoactive alkaloid biosynthetic genes and high mutation rate following tissue culture.</title>
        <authorList>
            <person name="Rajewski A."/>
            <person name="Carter-House D."/>
            <person name="Stajich J."/>
            <person name="Litt A."/>
        </authorList>
    </citation>
    <scope>NUCLEOTIDE SEQUENCE [LARGE SCALE GENOMIC DNA]</scope>
    <source>
        <strain evidence="1">AR-01</strain>
    </source>
</reference>
<organism evidence="1 2">
    <name type="scientific">Datura stramonium</name>
    <name type="common">Jimsonweed</name>
    <name type="synonym">Common thornapple</name>
    <dbReference type="NCBI Taxonomy" id="4076"/>
    <lineage>
        <taxon>Eukaryota</taxon>
        <taxon>Viridiplantae</taxon>
        <taxon>Streptophyta</taxon>
        <taxon>Embryophyta</taxon>
        <taxon>Tracheophyta</taxon>
        <taxon>Spermatophyta</taxon>
        <taxon>Magnoliopsida</taxon>
        <taxon>eudicotyledons</taxon>
        <taxon>Gunneridae</taxon>
        <taxon>Pentapetalae</taxon>
        <taxon>asterids</taxon>
        <taxon>lamiids</taxon>
        <taxon>Solanales</taxon>
        <taxon>Solanaceae</taxon>
        <taxon>Solanoideae</taxon>
        <taxon>Datureae</taxon>
        <taxon>Datura</taxon>
    </lineage>
</organism>
<sequence>PQVKDQEKRIISPRLCLMNEELEACTKATYLNEIKFATKWSFYSKERLLGRKKPLCLKMLGWLDWMAILH</sequence>
<dbReference type="Proteomes" id="UP000823775">
    <property type="component" value="Unassembled WGS sequence"/>
</dbReference>